<name>A0ACC3T1F9_LIPKO</name>
<protein>
    <submittedName>
        <fullName evidence="1">Uncharacterized protein</fullName>
    </submittedName>
</protein>
<organism evidence="1 2">
    <name type="scientific">Lipomyces kononenkoae</name>
    <name type="common">Yeast</name>
    <dbReference type="NCBI Taxonomy" id="34357"/>
    <lineage>
        <taxon>Eukaryota</taxon>
        <taxon>Fungi</taxon>
        <taxon>Dikarya</taxon>
        <taxon>Ascomycota</taxon>
        <taxon>Saccharomycotina</taxon>
        <taxon>Lipomycetes</taxon>
        <taxon>Lipomycetales</taxon>
        <taxon>Lipomycetaceae</taxon>
        <taxon>Lipomyces</taxon>
    </lineage>
</organism>
<dbReference type="Proteomes" id="UP001433508">
    <property type="component" value="Unassembled WGS sequence"/>
</dbReference>
<comment type="caution">
    <text evidence="1">The sequence shown here is derived from an EMBL/GenBank/DDBJ whole genome shotgun (WGS) entry which is preliminary data.</text>
</comment>
<reference evidence="2" key="1">
    <citation type="journal article" date="2024" name="Front. Bioeng. Biotechnol.">
        <title>Genome-scale model development and genomic sequencing of the oleaginous clade Lipomyces.</title>
        <authorList>
            <person name="Czajka J.J."/>
            <person name="Han Y."/>
            <person name="Kim J."/>
            <person name="Mondo S.J."/>
            <person name="Hofstad B.A."/>
            <person name="Robles A."/>
            <person name="Haridas S."/>
            <person name="Riley R."/>
            <person name="LaButti K."/>
            <person name="Pangilinan J."/>
            <person name="Andreopoulos W."/>
            <person name="Lipzen A."/>
            <person name="Yan J."/>
            <person name="Wang M."/>
            <person name="Ng V."/>
            <person name="Grigoriev I.V."/>
            <person name="Spatafora J.W."/>
            <person name="Magnuson J.K."/>
            <person name="Baker S.E."/>
            <person name="Pomraning K.R."/>
        </authorList>
    </citation>
    <scope>NUCLEOTIDE SEQUENCE [LARGE SCALE GENOMIC DNA]</scope>
    <source>
        <strain evidence="2">CBS 7786</strain>
    </source>
</reference>
<dbReference type="EMBL" id="MU971372">
    <property type="protein sequence ID" value="KAK9237239.1"/>
    <property type="molecule type" value="Genomic_DNA"/>
</dbReference>
<keyword evidence="2" id="KW-1185">Reference proteome</keyword>
<proteinExistence type="predicted"/>
<evidence type="ECO:0000313" key="2">
    <source>
        <dbReference type="Proteomes" id="UP001433508"/>
    </source>
</evidence>
<evidence type="ECO:0000313" key="1">
    <source>
        <dbReference type="EMBL" id="KAK9237239.1"/>
    </source>
</evidence>
<sequence>MTLEIAQNHEQKLKLHSEQEERARQREIKEFELLQSGLGRRDKSAVLELASGTESPATVESGNSKRRLELDPEELARISEESKDKVRKILHEEEKESSKNKHSAFWVPSLAPSVDKKLPDTPKLNPLCPVSDPDNPHTLSLKGLLAVQFDGRSGSRSTTKSSKNDARACPSCEKVFGSVLDAYLTKPCGHVICKMCYEKVMKPKYPGEKLLCYVCEEDLSETPAKSKNGTKVADRARGIIFLAREGTGFAGGGNAVVEKVGVAFQA</sequence>
<accession>A0ACC3T1F9</accession>
<gene>
    <name evidence="1" type="ORF">V1525DRAFT_344507</name>
</gene>